<proteinExistence type="predicted"/>
<dbReference type="InterPro" id="IPR000086">
    <property type="entry name" value="NUDIX_hydrolase_dom"/>
</dbReference>
<evidence type="ECO:0000256" key="1">
    <source>
        <dbReference type="ARBA" id="ARBA00022801"/>
    </source>
</evidence>
<dbReference type="InterPro" id="IPR020084">
    <property type="entry name" value="NUDIX_hydrolase_CS"/>
</dbReference>
<dbReference type="InterPro" id="IPR015797">
    <property type="entry name" value="NUDIX_hydrolase-like_dom_sf"/>
</dbReference>
<gene>
    <name evidence="3" type="ORF">A2537_01225</name>
</gene>
<dbReference type="PANTHER" id="PTHR43736">
    <property type="entry name" value="ADP-RIBOSE PYROPHOSPHATASE"/>
    <property type="match status" value="1"/>
</dbReference>
<evidence type="ECO:0000313" key="4">
    <source>
        <dbReference type="Proteomes" id="UP000178490"/>
    </source>
</evidence>
<dbReference type="PROSITE" id="PS51462">
    <property type="entry name" value="NUDIX"/>
    <property type="match status" value="1"/>
</dbReference>
<dbReference type="PROSITE" id="PS00893">
    <property type="entry name" value="NUDIX_BOX"/>
    <property type="match status" value="1"/>
</dbReference>
<reference evidence="3 4" key="1">
    <citation type="journal article" date="2016" name="Nat. Commun.">
        <title>Thousands of microbial genomes shed light on interconnected biogeochemical processes in an aquifer system.</title>
        <authorList>
            <person name="Anantharaman K."/>
            <person name="Brown C.T."/>
            <person name="Hug L.A."/>
            <person name="Sharon I."/>
            <person name="Castelle C.J."/>
            <person name="Probst A.J."/>
            <person name="Thomas B.C."/>
            <person name="Singh A."/>
            <person name="Wilkins M.J."/>
            <person name="Karaoz U."/>
            <person name="Brodie E.L."/>
            <person name="Williams K.H."/>
            <person name="Hubbard S.S."/>
            <person name="Banfield J.F."/>
        </authorList>
    </citation>
    <scope>NUCLEOTIDE SEQUENCE [LARGE SCALE GENOMIC DNA]</scope>
</reference>
<organism evidence="3 4">
    <name type="scientific">Candidatus Magasanikbacteria bacterium RIFOXYD2_FULL_36_9</name>
    <dbReference type="NCBI Taxonomy" id="1798707"/>
    <lineage>
        <taxon>Bacteria</taxon>
        <taxon>Candidatus Magasanikiibacteriota</taxon>
    </lineage>
</organism>
<dbReference type="Pfam" id="PF00293">
    <property type="entry name" value="NUDIX"/>
    <property type="match status" value="1"/>
</dbReference>
<dbReference type="PANTHER" id="PTHR43736:SF1">
    <property type="entry name" value="DIHYDRONEOPTERIN TRIPHOSPHATE DIPHOSPHATASE"/>
    <property type="match status" value="1"/>
</dbReference>
<dbReference type="Gene3D" id="3.90.79.10">
    <property type="entry name" value="Nucleoside Triphosphate Pyrophosphohydrolase"/>
    <property type="match status" value="1"/>
</dbReference>
<feature type="domain" description="Nudix hydrolase" evidence="2">
    <location>
        <begin position="7"/>
        <end position="144"/>
    </location>
</feature>
<dbReference type="SUPFAM" id="SSF55811">
    <property type="entry name" value="Nudix"/>
    <property type="match status" value="1"/>
</dbReference>
<dbReference type="GO" id="GO:0016787">
    <property type="term" value="F:hydrolase activity"/>
    <property type="evidence" value="ECO:0007669"/>
    <property type="project" value="UniProtKB-KW"/>
</dbReference>
<dbReference type="EMBL" id="MFRC01000051">
    <property type="protein sequence ID" value="OGH89014.1"/>
    <property type="molecule type" value="Genomic_DNA"/>
</dbReference>
<evidence type="ECO:0000259" key="2">
    <source>
        <dbReference type="PROSITE" id="PS51462"/>
    </source>
</evidence>
<sequence length="156" mass="17614">MKNDDKKIYLGVYGIFIQNEKILVIKKARGPYTGQYDLPGGGLNFDENVEDALKREFVEETNAVIKETNLIGINEYRCQYKKEDGKMKDFHHLGIYYKVDITVENLKTSPDGQDSNGALFVDIKDLNSKNTSPIAFGMILKAYTLSSTTKSTTENN</sequence>
<dbReference type="AlphaFoldDB" id="A0A1F6NZC9"/>
<accession>A0A1F6NZC9</accession>
<protein>
    <recommendedName>
        <fullName evidence="2">Nudix hydrolase domain-containing protein</fullName>
    </recommendedName>
</protein>
<name>A0A1F6NZC9_9BACT</name>
<comment type="caution">
    <text evidence="3">The sequence shown here is derived from an EMBL/GenBank/DDBJ whole genome shotgun (WGS) entry which is preliminary data.</text>
</comment>
<evidence type="ECO:0000313" key="3">
    <source>
        <dbReference type="EMBL" id="OGH89014.1"/>
    </source>
</evidence>
<dbReference type="Proteomes" id="UP000178490">
    <property type="component" value="Unassembled WGS sequence"/>
</dbReference>
<keyword evidence="1" id="KW-0378">Hydrolase</keyword>
<dbReference type="CDD" id="cd04686">
    <property type="entry name" value="NUDIX_Hydrolase"/>
    <property type="match status" value="1"/>
</dbReference>